<dbReference type="Pfam" id="PF07859">
    <property type="entry name" value="Abhydrolase_3"/>
    <property type="match status" value="1"/>
</dbReference>
<dbReference type="Proteomes" id="UP000320235">
    <property type="component" value="Unassembled WGS sequence"/>
</dbReference>
<dbReference type="Gene3D" id="3.40.50.1820">
    <property type="entry name" value="alpha/beta hydrolase"/>
    <property type="match status" value="1"/>
</dbReference>
<dbReference type="InterPro" id="IPR029058">
    <property type="entry name" value="AB_hydrolase_fold"/>
</dbReference>
<dbReference type="OrthoDB" id="9803828at2"/>
<evidence type="ECO:0000259" key="4">
    <source>
        <dbReference type="Pfam" id="PF07859"/>
    </source>
</evidence>
<protein>
    <submittedName>
        <fullName evidence="5">Acetyl esterase/lipase</fullName>
    </submittedName>
</protein>
<dbReference type="AlphaFoldDB" id="A0A543ES55"/>
<dbReference type="SUPFAM" id="SSF53474">
    <property type="entry name" value="alpha/beta-Hydrolases"/>
    <property type="match status" value="1"/>
</dbReference>
<name>A0A543ES55_9MICO</name>
<dbReference type="PROSITE" id="PS01174">
    <property type="entry name" value="LIPASE_GDXG_SER"/>
    <property type="match status" value="1"/>
</dbReference>
<evidence type="ECO:0000313" key="5">
    <source>
        <dbReference type="EMBL" id="TQM24408.1"/>
    </source>
</evidence>
<evidence type="ECO:0000256" key="2">
    <source>
        <dbReference type="ARBA" id="ARBA00022801"/>
    </source>
</evidence>
<reference evidence="5 6" key="1">
    <citation type="submission" date="2019-06" db="EMBL/GenBank/DDBJ databases">
        <title>Sequencing the genomes of 1000 actinobacteria strains.</title>
        <authorList>
            <person name="Klenk H.-P."/>
        </authorList>
    </citation>
    <scope>NUCLEOTIDE SEQUENCE [LARGE SCALE GENOMIC DNA]</scope>
    <source>
        <strain evidence="5 6">DSM 105492</strain>
    </source>
</reference>
<keyword evidence="2" id="KW-0378">Hydrolase</keyword>
<feature type="domain" description="Alpha/beta hydrolase fold-3" evidence="4">
    <location>
        <begin position="63"/>
        <end position="254"/>
    </location>
</feature>
<accession>A0A543ES55</accession>
<gene>
    <name evidence="5" type="ORF">FB391_2922</name>
</gene>
<evidence type="ECO:0000256" key="3">
    <source>
        <dbReference type="PROSITE-ProRule" id="PRU10038"/>
    </source>
</evidence>
<dbReference type="InterPro" id="IPR033140">
    <property type="entry name" value="Lipase_GDXG_put_SER_AS"/>
</dbReference>
<dbReference type="InterPro" id="IPR002168">
    <property type="entry name" value="Lipase_GDXG_HIS_AS"/>
</dbReference>
<dbReference type="PANTHER" id="PTHR48081">
    <property type="entry name" value="AB HYDROLASE SUPERFAMILY PROTEIN C4A8.06C"/>
    <property type="match status" value="1"/>
</dbReference>
<dbReference type="EMBL" id="VFPE01000004">
    <property type="protein sequence ID" value="TQM24408.1"/>
    <property type="molecule type" value="Genomic_DNA"/>
</dbReference>
<comment type="similarity">
    <text evidence="1">Belongs to the 'GDXG' lipolytic enzyme family.</text>
</comment>
<dbReference type="PANTHER" id="PTHR48081:SF30">
    <property type="entry name" value="ACETYL-HYDROLASE LIPR-RELATED"/>
    <property type="match status" value="1"/>
</dbReference>
<evidence type="ECO:0000256" key="1">
    <source>
        <dbReference type="ARBA" id="ARBA00010515"/>
    </source>
</evidence>
<proteinExistence type="inferred from homology"/>
<dbReference type="InterPro" id="IPR050300">
    <property type="entry name" value="GDXG_lipolytic_enzyme"/>
</dbReference>
<organism evidence="5 6">
    <name type="scientific">Microbacterium kyungheense</name>
    <dbReference type="NCBI Taxonomy" id="1263636"/>
    <lineage>
        <taxon>Bacteria</taxon>
        <taxon>Bacillati</taxon>
        <taxon>Actinomycetota</taxon>
        <taxon>Actinomycetes</taxon>
        <taxon>Micrococcales</taxon>
        <taxon>Microbacteriaceae</taxon>
        <taxon>Microbacterium</taxon>
    </lineage>
</organism>
<keyword evidence="6" id="KW-1185">Reference proteome</keyword>
<sequence length="280" mass="29339">MGMDTVAASDVNRRHWEAVARGGDVPPWQDLGTEPEGVVATRVDEPPGLWLQPPDADTRAAILGIHGGGFVSGSSATHARLFGHLALAARTPVFAMDYGLVPAHVFPSQVEQVAIAHRWLSERASRVAVAGDSCGALLALGRALQPDAAPRGLFLMSPWTDLAAGGASYDRGADPFFTRDVVRGLAEAYLAGAYRHDVRTAPLDADLRDLPPTLVQVGGDEALLDDAVALVRHAGAAGVDVRLDIAAGQLHTFQMAAGRSDAATRAIAEAGAWLRSILVP</sequence>
<comment type="caution">
    <text evidence="5">The sequence shown here is derived from an EMBL/GenBank/DDBJ whole genome shotgun (WGS) entry which is preliminary data.</text>
</comment>
<evidence type="ECO:0000313" key="6">
    <source>
        <dbReference type="Proteomes" id="UP000320235"/>
    </source>
</evidence>
<dbReference type="PROSITE" id="PS01173">
    <property type="entry name" value="LIPASE_GDXG_HIS"/>
    <property type="match status" value="1"/>
</dbReference>
<dbReference type="InterPro" id="IPR013094">
    <property type="entry name" value="AB_hydrolase_3"/>
</dbReference>
<feature type="active site" evidence="3">
    <location>
        <position position="133"/>
    </location>
</feature>
<dbReference type="GO" id="GO:0004806">
    <property type="term" value="F:triacylglycerol lipase activity"/>
    <property type="evidence" value="ECO:0007669"/>
    <property type="project" value="TreeGrafter"/>
</dbReference>